<evidence type="ECO:0000256" key="1">
    <source>
        <dbReference type="ARBA" id="ARBA00004651"/>
    </source>
</evidence>
<evidence type="ECO:0000313" key="8">
    <source>
        <dbReference type="Proteomes" id="UP000638043"/>
    </source>
</evidence>
<evidence type="ECO:0000256" key="5">
    <source>
        <dbReference type="ARBA" id="ARBA00023136"/>
    </source>
</evidence>
<feature type="transmembrane region" description="Helical" evidence="6">
    <location>
        <begin position="350"/>
        <end position="373"/>
    </location>
</feature>
<evidence type="ECO:0000256" key="3">
    <source>
        <dbReference type="ARBA" id="ARBA00022692"/>
    </source>
</evidence>
<reference evidence="8" key="1">
    <citation type="journal article" date="2019" name="Int. J. Syst. Evol. Microbiol.">
        <title>The Global Catalogue of Microorganisms (GCM) 10K type strain sequencing project: providing services to taxonomists for standard genome sequencing and annotation.</title>
        <authorList>
            <consortium name="The Broad Institute Genomics Platform"/>
            <consortium name="The Broad Institute Genome Sequencing Center for Infectious Disease"/>
            <person name="Wu L."/>
            <person name="Ma J."/>
        </authorList>
    </citation>
    <scope>NUCLEOTIDE SEQUENCE [LARGE SCALE GENOMIC DNA]</scope>
    <source>
        <strain evidence="8">CGMCC 4.7181</strain>
    </source>
</reference>
<dbReference type="PANTHER" id="PTHR30250:SF11">
    <property type="entry name" value="O-ANTIGEN TRANSPORTER-RELATED"/>
    <property type="match status" value="1"/>
</dbReference>
<protein>
    <recommendedName>
        <fullName evidence="9">Membrane protein involved in the export of O-antigen and teichoic acid</fullName>
    </recommendedName>
</protein>
<feature type="transmembrane region" description="Helical" evidence="6">
    <location>
        <begin position="319"/>
        <end position="338"/>
    </location>
</feature>
<dbReference type="InterPro" id="IPR050833">
    <property type="entry name" value="Poly_Biosynth_Transport"/>
</dbReference>
<evidence type="ECO:0000256" key="2">
    <source>
        <dbReference type="ARBA" id="ARBA00022475"/>
    </source>
</evidence>
<evidence type="ECO:0000256" key="4">
    <source>
        <dbReference type="ARBA" id="ARBA00022989"/>
    </source>
</evidence>
<name>A0ABQ2N8J1_9MICO</name>
<gene>
    <name evidence="7" type="ORF">GCM10010910_27840</name>
</gene>
<feature type="transmembrane region" description="Helical" evidence="6">
    <location>
        <begin position="379"/>
        <end position="399"/>
    </location>
</feature>
<dbReference type="EMBL" id="BMMQ01000011">
    <property type="protein sequence ID" value="GGO67022.1"/>
    <property type="molecule type" value="Genomic_DNA"/>
</dbReference>
<proteinExistence type="predicted"/>
<feature type="transmembrane region" description="Helical" evidence="6">
    <location>
        <begin position="148"/>
        <end position="165"/>
    </location>
</feature>
<feature type="transmembrane region" description="Helical" evidence="6">
    <location>
        <begin position="171"/>
        <end position="189"/>
    </location>
</feature>
<keyword evidence="2" id="KW-1003">Cell membrane</keyword>
<comment type="subcellular location">
    <subcellularLocation>
        <location evidence="1">Cell membrane</location>
        <topology evidence="1">Multi-pass membrane protein</topology>
    </subcellularLocation>
</comment>
<dbReference type="PANTHER" id="PTHR30250">
    <property type="entry name" value="PST FAMILY PREDICTED COLANIC ACID TRANSPORTER"/>
    <property type="match status" value="1"/>
</dbReference>
<keyword evidence="4 6" id="KW-1133">Transmembrane helix</keyword>
<sequence>MGGVRVLARRLLSFSAIPAFSALIPFLVLPFLARAAGVDAWVAIGVGQSVGGFLALVVALGLNVQGPTLVALAPADERPALFARGTRARILFLLPALVVGAVAAWLLAPEGSGLDAALMAIAITLGGLTSSWYLIGLGTPIPLVGFELLPRAIATGLGGVAVVLGGSALVWAYPTLLIVAIVGGVLGYARRVVPLRQLLTGWGESIRFARAQLAAAGTEAVSGAYTALAVSIVTLGASTAQAGLYISADKLWRMGQTVIGAQGNALQGWVVEDDRAHFGHRARRALLLHGALGLAGFAAFAALGPWLTQVLFQVGIDRLTAVFFGIATFSLSMSTATGRHVLIAWGRPKLVFASVVIGAVVGVPTSLALAAAFGAVGGSAGLAAAETSVLIAQLAMIVVTRRKGARP</sequence>
<evidence type="ECO:0000313" key="7">
    <source>
        <dbReference type="EMBL" id="GGO67022.1"/>
    </source>
</evidence>
<feature type="transmembrane region" description="Helical" evidence="6">
    <location>
        <begin position="114"/>
        <end position="136"/>
    </location>
</feature>
<keyword evidence="3 6" id="KW-0812">Transmembrane</keyword>
<comment type="caution">
    <text evidence="7">The sequence shown here is derived from an EMBL/GenBank/DDBJ whole genome shotgun (WGS) entry which is preliminary data.</text>
</comment>
<accession>A0ABQ2N8J1</accession>
<evidence type="ECO:0000256" key="6">
    <source>
        <dbReference type="SAM" id="Phobius"/>
    </source>
</evidence>
<organism evidence="7 8">
    <name type="scientific">Microbacterium nanhaiense</name>
    <dbReference type="NCBI Taxonomy" id="1301026"/>
    <lineage>
        <taxon>Bacteria</taxon>
        <taxon>Bacillati</taxon>
        <taxon>Actinomycetota</taxon>
        <taxon>Actinomycetes</taxon>
        <taxon>Micrococcales</taxon>
        <taxon>Microbacteriaceae</taxon>
        <taxon>Microbacterium</taxon>
    </lineage>
</organism>
<feature type="transmembrane region" description="Helical" evidence="6">
    <location>
        <begin position="285"/>
        <end position="307"/>
    </location>
</feature>
<feature type="transmembrane region" description="Helical" evidence="6">
    <location>
        <begin position="87"/>
        <end position="108"/>
    </location>
</feature>
<keyword evidence="5 6" id="KW-0472">Membrane</keyword>
<dbReference type="Proteomes" id="UP000638043">
    <property type="component" value="Unassembled WGS sequence"/>
</dbReference>
<keyword evidence="8" id="KW-1185">Reference proteome</keyword>
<evidence type="ECO:0008006" key="9">
    <source>
        <dbReference type="Google" id="ProtNLM"/>
    </source>
</evidence>
<feature type="transmembrane region" description="Helical" evidence="6">
    <location>
        <begin position="12"/>
        <end position="33"/>
    </location>
</feature>